<accession>A0A4Q7U6D4</accession>
<reference evidence="8 9" key="1">
    <citation type="journal article" date="2015" name="Stand. Genomic Sci.">
        <title>Genomic Encyclopedia of Bacterial and Archaeal Type Strains, Phase III: the genomes of soil and plant-associated and newly described type strains.</title>
        <authorList>
            <person name="Whitman W.B."/>
            <person name="Woyke T."/>
            <person name="Klenk H.P."/>
            <person name="Zhou Y."/>
            <person name="Lilburn T.G."/>
            <person name="Beck B.J."/>
            <person name="De Vos P."/>
            <person name="Vandamme P."/>
            <person name="Eisen J.A."/>
            <person name="Garrity G."/>
            <person name="Hugenholtz P."/>
            <person name="Kyrpides N.C."/>
        </authorList>
    </citation>
    <scope>NUCLEOTIDE SEQUENCE [LARGE SCALE GENOMIC DNA]</scope>
    <source>
        <strain evidence="8 9">RF6</strain>
    </source>
</reference>
<dbReference type="PROSITE" id="PS50850">
    <property type="entry name" value="MFS"/>
    <property type="match status" value="1"/>
</dbReference>
<dbReference type="Pfam" id="PF07690">
    <property type="entry name" value="MFS_1"/>
    <property type="match status" value="1"/>
</dbReference>
<feature type="transmembrane region" description="Helical" evidence="6">
    <location>
        <begin position="118"/>
        <end position="136"/>
    </location>
</feature>
<dbReference type="Proteomes" id="UP000291832">
    <property type="component" value="Unassembled WGS sequence"/>
</dbReference>
<dbReference type="AlphaFoldDB" id="A0A4Q7U6D4"/>
<dbReference type="SUPFAM" id="SSF103473">
    <property type="entry name" value="MFS general substrate transporter"/>
    <property type="match status" value="1"/>
</dbReference>
<evidence type="ECO:0000256" key="6">
    <source>
        <dbReference type="SAM" id="Phobius"/>
    </source>
</evidence>
<name>A0A4Q7U6D4_9MICO</name>
<dbReference type="InterPro" id="IPR020846">
    <property type="entry name" value="MFS_dom"/>
</dbReference>
<keyword evidence="3 6" id="KW-0812">Transmembrane</keyword>
<keyword evidence="9" id="KW-1185">Reference proteome</keyword>
<evidence type="ECO:0000313" key="9">
    <source>
        <dbReference type="Proteomes" id="UP000291832"/>
    </source>
</evidence>
<dbReference type="GO" id="GO:0005886">
    <property type="term" value="C:plasma membrane"/>
    <property type="evidence" value="ECO:0007669"/>
    <property type="project" value="UniProtKB-SubCell"/>
</dbReference>
<dbReference type="CDD" id="cd17324">
    <property type="entry name" value="MFS_NepI_like"/>
    <property type="match status" value="1"/>
</dbReference>
<evidence type="ECO:0000256" key="3">
    <source>
        <dbReference type="ARBA" id="ARBA00022692"/>
    </source>
</evidence>
<keyword evidence="5 6" id="KW-0472">Membrane</keyword>
<feature type="transmembrane region" description="Helical" evidence="6">
    <location>
        <begin position="290"/>
        <end position="309"/>
    </location>
</feature>
<feature type="transmembrane region" description="Helical" evidence="6">
    <location>
        <begin position="218"/>
        <end position="241"/>
    </location>
</feature>
<keyword evidence="2" id="KW-1003">Cell membrane</keyword>
<organism evidence="8 9">
    <name type="scientific">Leucobacter luti</name>
    <dbReference type="NCBI Taxonomy" id="340320"/>
    <lineage>
        <taxon>Bacteria</taxon>
        <taxon>Bacillati</taxon>
        <taxon>Actinomycetota</taxon>
        <taxon>Actinomycetes</taxon>
        <taxon>Micrococcales</taxon>
        <taxon>Microbacteriaceae</taxon>
        <taxon>Leucobacter</taxon>
    </lineage>
</organism>
<evidence type="ECO:0000256" key="4">
    <source>
        <dbReference type="ARBA" id="ARBA00022989"/>
    </source>
</evidence>
<evidence type="ECO:0000313" key="8">
    <source>
        <dbReference type="EMBL" id="RZT68647.1"/>
    </source>
</evidence>
<feature type="transmembrane region" description="Helical" evidence="6">
    <location>
        <begin position="378"/>
        <end position="398"/>
    </location>
</feature>
<dbReference type="InterPro" id="IPR036259">
    <property type="entry name" value="MFS_trans_sf"/>
</dbReference>
<feature type="transmembrane region" description="Helical" evidence="6">
    <location>
        <begin position="350"/>
        <end position="372"/>
    </location>
</feature>
<sequence>MTNTASSLHPPEQSTAPRMRYGGLIAMMLMSFLLVTSEFLPNGVLTEMARGLGVTDGQAGQTVSITALAGLLAAPTVGLIFPRLDRRSLLTWMALLAAVSNLVVAFAPSFALLLAARFLLGVSISTFWAMSISVAARIAGPERLGRAVMFTSAGMSLATVAGVPIGVFFAGIVDWRVVFAGAGIAMVVLAAAVRLLLPAVPAARASSFAVLGDTLRRPGIALGFAGHVLVVLGHFVAYTYIRLAIERVSEVPGGAQLDAGTIVLLLALFGVGGLVGNVVMGIVVDRAFAVYAVLIPLLISGAVLTVAAFPGALWAVGTAIVVWGFSFASWLIVVNTWIGNRAPDRLEAGGSLVVVGFQGAIMLAAGVGGLLIDSVGVAAVYVAGAVTLVLGAILFGAAGGRKRG</sequence>
<gene>
    <name evidence="8" type="ORF">EV139_0373</name>
</gene>
<comment type="subcellular location">
    <subcellularLocation>
        <location evidence="1">Cell membrane</location>
        <topology evidence="1">Multi-pass membrane protein</topology>
    </subcellularLocation>
</comment>
<dbReference type="EMBL" id="SHKI01000002">
    <property type="protein sequence ID" value="RZT68647.1"/>
    <property type="molecule type" value="Genomic_DNA"/>
</dbReference>
<evidence type="ECO:0000256" key="2">
    <source>
        <dbReference type="ARBA" id="ARBA00022475"/>
    </source>
</evidence>
<feature type="transmembrane region" description="Helical" evidence="6">
    <location>
        <begin position="60"/>
        <end position="82"/>
    </location>
</feature>
<dbReference type="InterPro" id="IPR011701">
    <property type="entry name" value="MFS"/>
</dbReference>
<protein>
    <submittedName>
        <fullName evidence="8">Putative MFS family arabinose efflux permease</fullName>
    </submittedName>
</protein>
<evidence type="ECO:0000259" key="7">
    <source>
        <dbReference type="PROSITE" id="PS50850"/>
    </source>
</evidence>
<dbReference type="GO" id="GO:0022857">
    <property type="term" value="F:transmembrane transporter activity"/>
    <property type="evidence" value="ECO:0007669"/>
    <property type="project" value="InterPro"/>
</dbReference>
<keyword evidence="4 6" id="KW-1133">Transmembrane helix</keyword>
<feature type="transmembrane region" description="Helical" evidence="6">
    <location>
        <begin position="261"/>
        <end position="283"/>
    </location>
</feature>
<dbReference type="Gene3D" id="1.20.1250.20">
    <property type="entry name" value="MFS general substrate transporter like domains"/>
    <property type="match status" value="1"/>
</dbReference>
<feature type="transmembrane region" description="Helical" evidence="6">
    <location>
        <begin position="178"/>
        <end position="197"/>
    </location>
</feature>
<feature type="domain" description="Major facilitator superfamily (MFS) profile" evidence="7">
    <location>
        <begin position="23"/>
        <end position="403"/>
    </location>
</feature>
<dbReference type="OrthoDB" id="9814237at2"/>
<dbReference type="RefSeq" id="WP_130452611.1">
    <property type="nucleotide sequence ID" value="NZ_QYAG01000004.1"/>
</dbReference>
<evidence type="ECO:0000256" key="5">
    <source>
        <dbReference type="ARBA" id="ARBA00023136"/>
    </source>
</evidence>
<evidence type="ECO:0000256" key="1">
    <source>
        <dbReference type="ARBA" id="ARBA00004651"/>
    </source>
</evidence>
<feature type="transmembrane region" description="Helical" evidence="6">
    <location>
        <begin position="21"/>
        <end position="40"/>
    </location>
</feature>
<comment type="caution">
    <text evidence="8">The sequence shown here is derived from an EMBL/GenBank/DDBJ whole genome shotgun (WGS) entry which is preliminary data.</text>
</comment>
<feature type="transmembrane region" description="Helical" evidence="6">
    <location>
        <begin position="89"/>
        <end position="112"/>
    </location>
</feature>
<proteinExistence type="predicted"/>
<dbReference type="PANTHER" id="PTHR43124">
    <property type="entry name" value="PURINE EFFLUX PUMP PBUE"/>
    <property type="match status" value="1"/>
</dbReference>
<dbReference type="PANTHER" id="PTHR43124:SF5">
    <property type="entry name" value="PURINE RIBONUCLEOSIDE EFFLUX PUMP NEPI"/>
    <property type="match status" value="1"/>
</dbReference>
<dbReference type="InterPro" id="IPR050189">
    <property type="entry name" value="MFS_Efflux_Transporters"/>
</dbReference>
<feature type="transmembrane region" description="Helical" evidence="6">
    <location>
        <begin position="315"/>
        <end position="338"/>
    </location>
</feature>
<feature type="transmembrane region" description="Helical" evidence="6">
    <location>
        <begin position="148"/>
        <end position="172"/>
    </location>
</feature>